<evidence type="ECO:0000313" key="1">
    <source>
        <dbReference type="EMBL" id="SFS78663.1"/>
    </source>
</evidence>
<dbReference type="InterPro" id="IPR011050">
    <property type="entry name" value="Pectin_lyase_fold/virulence"/>
</dbReference>
<dbReference type="SUPFAM" id="SSF51126">
    <property type="entry name" value="Pectin lyase-like"/>
    <property type="match status" value="1"/>
</dbReference>
<dbReference type="RefSeq" id="WP_092905218.1">
    <property type="nucleotide sequence ID" value="NZ_FOZS01000002.1"/>
</dbReference>
<evidence type="ECO:0000313" key="2">
    <source>
        <dbReference type="Proteomes" id="UP000199199"/>
    </source>
</evidence>
<dbReference type="Proteomes" id="UP000199199">
    <property type="component" value="Unassembled WGS sequence"/>
</dbReference>
<organism evidence="1 2">
    <name type="scientific">Halostagnicola kamekurae</name>
    <dbReference type="NCBI Taxonomy" id="619731"/>
    <lineage>
        <taxon>Archaea</taxon>
        <taxon>Methanobacteriati</taxon>
        <taxon>Methanobacteriota</taxon>
        <taxon>Stenosarchaea group</taxon>
        <taxon>Halobacteria</taxon>
        <taxon>Halobacteriales</taxon>
        <taxon>Natrialbaceae</taxon>
        <taxon>Halostagnicola</taxon>
    </lineage>
</organism>
<reference evidence="2" key="1">
    <citation type="submission" date="2016-10" db="EMBL/GenBank/DDBJ databases">
        <authorList>
            <person name="Varghese N."/>
            <person name="Submissions S."/>
        </authorList>
    </citation>
    <scope>NUCLEOTIDE SEQUENCE [LARGE SCALE GENOMIC DNA]</scope>
    <source>
        <strain evidence="2">DSM 22427</strain>
    </source>
</reference>
<dbReference type="AlphaFoldDB" id="A0A1I6SNY1"/>
<accession>A0A1I6SNY1</accession>
<sequence>MSDYDPEDLPRTDGLELALLSEAENAEDYRDLWGTILDDEVFKKIDDKLTDGEADLDVNSLSSAEARIGESPAYRYVSNGGVEVTVPDDYDTIQEAIDAAPKRLRHLYRINVEDGDYDDEDLLLRGFSSEGYQDNGEHGQIQIWGDSDDPSNVKVRSAAVVGCSGVETPQLVGLSFSGQETPYVDESTCVSISGCREGWMKDCEFREGDASDAITAYRSGFRVISTNFGEDYYDKAVRGKRASLITAERLEGSVNYIFHTLQMALYFEEDMEDINGEYQLNSGGLRSDEDTLYTDRLDVNELAIDSIRYLEPVDKIDKTDSFITVPFDELDIGEYLLLRITQLGLDDAGEVLLKTDAIGDGEYGHRLNDGSTSFENDAWTVLDGGASNTRANGDLKIKCGYGRVGVSNVSLGVSRMDGGQVHGDATWIEDGYSEPAFPNPTKITFQMSGDATEIDLTATVYKGRLTEE</sequence>
<name>A0A1I6SNY1_9EURY</name>
<dbReference type="EMBL" id="FOZS01000002">
    <property type="protein sequence ID" value="SFS78663.1"/>
    <property type="molecule type" value="Genomic_DNA"/>
</dbReference>
<dbReference type="OrthoDB" id="387231at2157"/>
<gene>
    <name evidence="1" type="ORF">SAMN04488556_2816</name>
</gene>
<keyword evidence="2" id="KW-1185">Reference proteome</keyword>
<dbReference type="Gene3D" id="2.160.20.10">
    <property type="entry name" value="Single-stranded right-handed beta-helix, Pectin lyase-like"/>
    <property type="match status" value="1"/>
</dbReference>
<dbReference type="InterPro" id="IPR012334">
    <property type="entry name" value="Pectin_lyas_fold"/>
</dbReference>
<proteinExistence type="predicted"/>
<protein>
    <submittedName>
        <fullName evidence="1">Uncharacterized protein</fullName>
    </submittedName>
</protein>